<accession>A0A261W1Z1</accession>
<evidence type="ECO:0000313" key="5">
    <source>
        <dbReference type="EMBL" id="OZI80051.1"/>
    </source>
</evidence>
<dbReference type="Proteomes" id="UP000215633">
    <property type="component" value="Unassembled WGS sequence"/>
</dbReference>
<dbReference type="EMBL" id="NEVT01000003">
    <property type="protein sequence ID" value="OZI80051.1"/>
    <property type="molecule type" value="Genomic_DNA"/>
</dbReference>
<dbReference type="PANTHER" id="PTHR28620:SF1">
    <property type="entry name" value="CENP-V_GFA DOMAIN-CONTAINING PROTEIN"/>
    <property type="match status" value="1"/>
</dbReference>
<dbReference type="AlphaFoldDB" id="A0A261W1Z1"/>
<evidence type="ECO:0000256" key="2">
    <source>
        <dbReference type="ARBA" id="ARBA00022723"/>
    </source>
</evidence>
<dbReference type="GO" id="GO:0046872">
    <property type="term" value="F:metal ion binding"/>
    <property type="evidence" value="ECO:0007669"/>
    <property type="project" value="UniProtKB-KW"/>
</dbReference>
<dbReference type="PANTHER" id="PTHR28620">
    <property type="entry name" value="CENTROMERE PROTEIN V"/>
    <property type="match status" value="1"/>
</dbReference>
<gene>
    <name evidence="5" type="ORF">CAL24_09120</name>
</gene>
<keyword evidence="2" id="KW-0479">Metal-binding</keyword>
<dbReference type="InterPro" id="IPR052355">
    <property type="entry name" value="CENP-V-like"/>
</dbReference>
<dbReference type="InterPro" id="IPR011057">
    <property type="entry name" value="Mss4-like_sf"/>
</dbReference>
<dbReference type="RefSeq" id="WP_028353334.1">
    <property type="nucleotide sequence ID" value="NZ_NEVT01000003.1"/>
</dbReference>
<organism evidence="5 6">
    <name type="scientific">Bordetella genomosp. 2</name>
    <dbReference type="NCBI Taxonomy" id="1983456"/>
    <lineage>
        <taxon>Bacteria</taxon>
        <taxon>Pseudomonadati</taxon>
        <taxon>Pseudomonadota</taxon>
        <taxon>Betaproteobacteria</taxon>
        <taxon>Burkholderiales</taxon>
        <taxon>Alcaligenaceae</taxon>
        <taxon>Bordetella</taxon>
    </lineage>
</organism>
<proteinExistence type="inferred from homology"/>
<feature type="domain" description="CENP-V/GFA" evidence="4">
    <location>
        <begin position="3"/>
        <end position="116"/>
    </location>
</feature>
<dbReference type="InterPro" id="IPR006913">
    <property type="entry name" value="CENP-V/GFA"/>
</dbReference>
<reference evidence="6" key="1">
    <citation type="submission" date="2017-05" db="EMBL/GenBank/DDBJ databases">
        <title>Complete and WGS of Bordetella genogroups.</title>
        <authorList>
            <person name="Spilker T."/>
            <person name="Lipuma J."/>
        </authorList>
    </citation>
    <scope>NUCLEOTIDE SEQUENCE [LARGE SCALE GENOMIC DNA]</scope>
    <source>
        <strain evidence="6">AU8256</strain>
    </source>
</reference>
<dbReference type="PROSITE" id="PS51891">
    <property type="entry name" value="CENP_V_GFA"/>
    <property type="match status" value="1"/>
</dbReference>
<comment type="caution">
    <text evidence="5">The sequence shown here is derived from an EMBL/GenBank/DDBJ whole genome shotgun (WGS) entry which is preliminary data.</text>
</comment>
<dbReference type="Gene3D" id="2.170.150.70">
    <property type="match status" value="1"/>
</dbReference>
<dbReference type="Pfam" id="PF04828">
    <property type="entry name" value="GFA"/>
    <property type="match status" value="1"/>
</dbReference>
<protein>
    <submittedName>
        <fullName evidence="5">Aldehyde-activating protein</fullName>
    </submittedName>
</protein>
<keyword evidence="3" id="KW-0862">Zinc</keyword>
<dbReference type="GO" id="GO:0016846">
    <property type="term" value="F:carbon-sulfur lyase activity"/>
    <property type="evidence" value="ECO:0007669"/>
    <property type="project" value="InterPro"/>
</dbReference>
<evidence type="ECO:0000256" key="1">
    <source>
        <dbReference type="ARBA" id="ARBA00005495"/>
    </source>
</evidence>
<evidence type="ECO:0000313" key="6">
    <source>
        <dbReference type="Proteomes" id="UP000215633"/>
    </source>
</evidence>
<sequence>MSFQGSCHCGAVRFTVDADPPASAISCNCSHCRRKGFLLAFFPAERFTLEAGEEALQDYAFNTHKINHRFCRHCGTQAFAYGANPDGSPVRAVNLRCVPAIDLDALTLQQFDGASH</sequence>
<dbReference type="SUPFAM" id="SSF51316">
    <property type="entry name" value="Mss4-like"/>
    <property type="match status" value="1"/>
</dbReference>
<evidence type="ECO:0000256" key="3">
    <source>
        <dbReference type="ARBA" id="ARBA00022833"/>
    </source>
</evidence>
<comment type="similarity">
    <text evidence="1">Belongs to the Gfa family.</text>
</comment>
<keyword evidence="6" id="KW-1185">Reference proteome</keyword>
<evidence type="ECO:0000259" key="4">
    <source>
        <dbReference type="PROSITE" id="PS51891"/>
    </source>
</evidence>
<name>A0A261W1Z1_9BORD</name>